<dbReference type="GO" id="GO:0004801">
    <property type="term" value="F:transaldolase activity"/>
    <property type="evidence" value="ECO:0007669"/>
    <property type="project" value="UniProtKB-EC"/>
</dbReference>
<evidence type="ECO:0000313" key="9">
    <source>
        <dbReference type="EMBL" id="GBG00452.1"/>
    </source>
</evidence>
<evidence type="ECO:0000256" key="1">
    <source>
        <dbReference type="ARBA" id="ARBA00004857"/>
    </source>
</evidence>
<dbReference type="STRING" id="307507.A0A2V0PL06"/>
<dbReference type="AlphaFoldDB" id="A0A2V0PL06"/>
<evidence type="ECO:0000256" key="8">
    <source>
        <dbReference type="SAM" id="MobiDB-lite"/>
    </source>
</evidence>
<reference evidence="9 10" key="1">
    <citation type="journal article" date="2018" name="Sci. Rep.">
        <title>Raphidocelis subcapitata (=Pseudokirchneriella subcapitata) provides an insight into genome evolution and environmental adaptations in the Sphaeropleales.</title>
        <authorList>
            <person name="Suzuki S."/>
            <person name="Yamaguchi H."/>
            <person name="Nakajima N."/>
            <person name="Kawachi M."/>
        </authorList>
    </citation>
    <scope>NUCLEOTIDE SEQUENCE [LARGE SCALE GENOMIC DNA]</scope>
    <source>
        <strain evidence="9 10">NIES-35</strain>
    </source>
</reference>
<keyword evidence="5 7" id="KW-0570">Pentose shunt</keyword>
<dbReference type="GO" id="GO:0005975">
    <property type="term" value="P:carbohydrate metabolic process"/>
    <property type="evidence" value="ECO:0007669"/>
    <property type="project" value="InterPro"/>
</dbReference>
<accession>A0A2V0PL06</accession>
<dbReference type="InterPro" id="IPR001585">
    <property type="entry name" value="TAL/FSA"/>
</dbReference>
<dbReference type="InParanoid" id="A0A2V0PL06"/>
<dbReference type="InterPro" id="IPR018225">
    <property type="entry name" value="Transaldolase_AS"/>
</dbReference>
<dbReference type="EMBL" id="BDRX01000227">
    <property type="protein sequence ID" value="GBG00452.1"/>
    <property type="molecule type" value="Genomic_DNA"/>
</dbReference>
<dbReference type="PROSITE" id="PS00958">
    <property type="entry name" value="TRANSALDOLASE_2"/>
    <property type="match status" value="1"/>
</dbReference>
<dbReference type="OrthoDB" id="2015515at2759"/>
<evidence type="ECO:0000256" key="5">
    <source>
        <dbReference type="ARBA" id="ARBA00023126"/>
    </source>
</evidence>
<dbReference type="EC" id="2.2.1.2" evidence="3 7"/>
<keyword evidence="6" id="KW-0704">Schiff base</keyword>
<dbReference type="Proteomes" id="UP000247498">
    <property type="component" value="Unassembled WGS sequence"/>
</dbReference>
<dbReference type="Pfam" id="PF00923">
    <property type="entry name" value="TAL_FSA"/>
    <property type="match status" value="1"/>
</dbReference>
<dbReference type="InterPro" id="IPR013785">
    <property type="entry name" value="Aldolase_TIM"/>
</dbReference>
<evidence type="ECO:0000256" key="7">
    <source>
        <dbReference type="RuleBase" id="RU000501"/>
    </source>
</evidence>
<evidence type="ECO:0000313" key="10">
    <source>
        <dbReference type="Proteomes" id="UP000247498"/>
    </source>
</evidence>
<comment type="pathway">
    <text evidence="1 7">Carbohydrate degradation; pentose phosphate pathway; D-glyceraldehyde 3-phosphate and beta-D-fructose 6-phosphate from D-ribose 5-phosphate and D-xylulose 5-phosphate (non-oxidative stage): step 2/3.</text>
</comment>
<proteinExistence type="inferred from homology"/>
<dbReference type="PROSITE" id="PS01054">
    <property type="entry name" value="TRANSALDOLASE_1"/>
    <property type="match status" value="1"/>
</dbReference>
<comment type="catalytic activity">
    <reaction evidence="7">
        <text>D-sedoheptulose 7-phosphate + D-glyceraldehyde 3-phosphate = D-erythrose 4-phosphate + beta-D-fructose 6-phosphate</text>
        <dbReference type="Rhea" id="RHEA:17053"/>
        <dbReference type="ChEBI" id="CHEBI:16897"/>
        <dbReference type="ChEBI" id="CHEBI:57483"/>
        <dbReference type="ChEBI" id="CHEBI:57634"/>
        <dbReference type="ChEBI" id="CHEBI:59776"/>
        <dbReference type="EC" id="2.2.1.2"/>
    </reaction>
</comment>
<evidence type="ECO:0000256" key="3">
    <source>
        <dbReference type="ARBA" id="ARBA00013151"/>
    </source>
</evidence>
<comment type="caution">
    <text evidence="9">The sequence shown here is derived from an EMBL/GenBank/DDBJ whole genome shotgun (WGS) entry which is preliminary data.</text>
</comment>
<dbReference type="PANTHER" id="PTHR10683">
    <property type="entry name" value="TRANSALDOLASE"/>
    <property type="match status" value="1"/>
</dbReference>
<organism evidence="9 10">
    <name type="scientific">Raphidocelis subcapitata</name>
    <dbReference type="NCBI Taxonomy" id="307507"/>
    <lineage>
        <taxon>Eukaryota</taxon>
        <taxon>Viridiplantae</taxon>
        <taxon>Chlorophyta</taxon>
        <taxon>core chlorophytes</taxon>
        <taxon>Chlorophyceae</taxon>
        <taxon>CS clade</taxon>
        <taxon>Sphaeropleales</taxon>
        <taxon>Selenastraceae</taxon>
        <taxon>Raphidocelis</taxon>
    </lineage>
</organism>
<keyword evidence="4 7" id="KW-0808">Transferase</keyword>
<sequence>MQASLGSARTRAPAAAARGAPASGARLGVSARAYIDSERRSQASPSPSGFKNQLEALRSMSVVVADTGEPALVKTYRPVDCTTNPSLVYKAVQQPEYARFLTDALAARGKGHGDAAHPFAGVADALSVNIGAEMLKLVPGRVSTEVDARLSFDTRATYDKALRLLELYSKKGIEPERVYIKIASTWQGIEACRRLQRQGVDCNMTLLFSFGQAAACADAGAALISPFVGRILDWHKAREGRDYAPHEDPGAHAYPTVVMAASFRNAGEIRELAGCDKITIAPALLAELEACKDPLPRALSPAAAAAACGDARLPAFDGARFGALHGGDPMAVDKLAQGIEGFAADQEKLEAQLAALAAKA</sequence>
<evidence type="ECO:0000256" key="4">
    <source>
        <dbReference type="ARBA" id="ARBA00022679"/>
    </source>
</evidence>
<dbReference type="GO" id="GO:0005737">
    <property type="term" value="C:cytoplasm"/>
    <property type="evidence" value="ECO:0007669"/>
    <property type="project" value="InterPro"/>
</dbReference>
<dbReference type="InterPro" id="IPR004730">
    <property type="entry name" value="Transaldolase_1"/>
</dbReference>
<dbReference type="CDD" id="cd00957">
    <property type="entry name" value="Transaldolase_TalAB"/>
    <property type="match status" value="1"/>
</dbReference>
<gene>
    <name evidence="9" type="ORF">Rsub_13161</name>
</gene>
<evidence type="ECO:0000256" key="2">
    <source>
        <dbReference type="ARBA" id="ARBA00008012"/>
    </source>
</evidence>
<comment type="function">
    <text evidence="7">Catalyzes the rate-limiting step of the non-oxidative phase in the pentose phosphate pathway. Catalyzes the reversible conversion of sedheptulose-7-phosphate and D-glyceraldehyde 3-phosphate into erythrose-4-phosphate and beta-D-fructose 6-phosphate.</text>
</comment>
<name>A0A2V0PL06_9CHLO</name>
<dbReference type="Gene3D" id="3.20.20.70">
    <property type="entry name" value="Aldolase class I"/>
    <property type="match status" value="1"/>
</dbReference>
<feature type="region of interest" description="Disordered" evidence="8">
    <location>
        <begin position="1"/>
        <end position="24"/>
    </location>
</feature>
<protein>
    <recommendedName>
        <fullName evidence="3 7">Transaldolase</fullName>
        <ecNumber evidence="3 7">2.2.1.2</ecNumber>
    </recommendedName>
</protein>
<dbReference type="GO" id="GO:0006098">
    <property type="term" value="P:pentose-phosphate shunt"/>
    <property type="evidence" value="ECO:0007669"/>
    <property type="project" value="UniProtKB-UniPathway"/>
</dbReference>
<keyword evidence="10" id="KW-1185">Reference proteome</keyword>
<dbReference type="UniPathway" id="UPA00115">
    <property type="reaction ID" value="UER00414"/>
</dbReference>
<dbReference type="SUPFAM" id="SSF51569">
    <property type="entry name" value="Aldolase"/>
    <property type="match status" value="1"/>
</dbReference>
<evidence type="ECO:0000256" key="6">
    <source>
        <dbReference type="ARBA" id="ARBA00023270"/>
    </source>
</evidence>
<dbReference type="PANTHER" id="PTHR10683:SF18">
    <property type="entry name" value="TRANSALDOLASE"/>
    <property type="match status" value="1"/>
</dbReference>
<comment type="similarity">
    <text evidence="2">Belongs to the transaldolase family. Type 1 subfamily.</text>
</comment>